<gene>
    <name evidence="2" type="ORF">FOZ63_027408</name>
</gene>
<keyword evidence="3" id="KW-1185">Reference proteome</keyword>
<protein>
    <submittedName>
        <fullName evidence="2">Uncharacterized protein</fullName>
    </submittedName>
</protein>
<keyword evidence="1" id="KW-0472">Membrane</keyword>
<sequence length="291" mass="32361">MADPPRRSFANLIPHPSGYGLSVENTTIPSSLDKSSPPGNFCNFPRRKWSMEGAPRVLLLLFLNGAVLYLALNVLLILVEYVAIQYFVPGWHIEVREFNLGQDPPWLGSPPPDFLHLPPGSDLEAHFSLMLSITNNPSWLKVTVSTLRMSYALGEIVDVPLEEDITFHGDRDVPVRFSVPFHRLNEIGHYCLRHFVSTEESLPFEIIVDAKISLFGVTSEACVVKSFVATSFSANNSGTIPLPRRLVKGCEKVYANFLEKWLSTLPENSHPVQLNPPYSGCCLVISQVGMA</sequence>
<evidence type="ECO:0000256" key="1">
    <source>
        <dbReference type="SAM" id="Phobius"/>
    </source>
</evidence>
<comment type="caution">
    <text evidence="2">The sequence shown here is derived from an EMBL/GenBank/DDBJ whole genome shotgun (WGS) entry which is preliminary data.</text>
</comment>
<feature type="transmembrane region" description="Helical" evidence="1">
    <location>
        <begin position="57"/>
        <end position="79"/>
    </location>
</feature>
<dbReference type="Proteomes" id="UP000553632">
    <property type="component" value="Unassembled WGS sequence"/>
</dbReference>
<keyword evidence="1" id="KW-1133">Transmembrane helix</keyword>
<name>A0A7J6PXB3_PEROL</name>
<reference evidence="2 3" key="1">
    <citation type="submission" date="2020-04" db="EMBL/GenBank/DDBJ databases">
        <title>Perkinsus olseni comparative genomics.</title>
        <authorList>
            <person name="Bogema D.R."/>
        </authorList>
    </citation>
    <scope>NUCLEOTIDE SEQUENCE [LARGE SCALE GENOMIC DNA]</scope>
    <source>
        <strain evidence="2 3">ATCC PRA-207</strain>
    </source>
</reference>
<dbReference type="EMBL" id="JABANO010037195">
    <property type="protein sequence ID" value="KAF4700577.1"/>
    <property type="molecule type" value="Genomic_DNA"/>
</dbReference>
<evidence type="ECO:0000313" key="2">
    <source>
        <dbReference type="EMBL" id="KAF4700577.1"/>
    </source>
</evidence>
<evidence type="ECO:0000313" key="3">
    <source>
        <dbReference type="Proteomes" id="UP000553632"/>
    </source>
</evidence>
<accession>A0A7J6PXB3</accession>
<organism evidence="2 3">
    <name type="scientific">Perkinsus olseni</name>
    <name type="common">Perkinsus atlanticus</name>
    <dbReference type="NCBI Taxonomy" id="32597"/>
    <lineage>
        <taxon>Eukaryota</taxon>
        <taxon>Sar</taxon>
        <taxon>Alveolata</taxon>
        <taxon>Perkinsozoa</taxon>
        <taxon>Perkinsea</taxon>
        <taxon>Perkinsida</taxon>
        <taxon>Perkinsidae</taxon>
        <taxon>Perkinsus</taxon>
    </lineage>
</organism>
<proteinExistence type="predicted"/>
<keyword evidence="1" id="KW-0812">Transmembrane</keyword>
<dbReference type="AlphaFoldDB" id="A0A7J6PXB3"/>
<feature type="non-terminal residue" evidence="2">
    <location>
        <position position="291"/>
    </location>
</feature>